<feature type="domain" description="G5" evidence="4">
    <location>
        <begin position="323"/>
        <end position="403"/>
    </location>
</feature>
<dbReference type="Pfam" id="PF07501">
    <property type="entry name" value="G5"/>
    <property type="match status" value="1"/>
</dbReference>
<gene>
    <name evidence="5" type="ORF">C7437_101181</name>
</gene>
<dbReference type="Gene3D" id="2.20.230.10">
    <property type="entry name" value="Resuscitation-promoting factor rpfb"/>
    <property type="match status" value="1"/>
</dbReference>
<evidence type="ECO:0000313" key="5">
    <source>
        <dbReference type="EMBL" id="PZX07074.1"/>
    </source>
</evidence>
<sequence>MINKCKLYLIDKEIHYKGSELVKIIWKTVVLVILTSFLFYMWSGNFAPLQQQVKAEGEVSGSTIGGQEVESLEKDEIISVLNAKITEWKQNPILLTGNNTDISLNPEWFTFDVEATVEQYENQMGTPWYAFWKSAPTVHIPLQFTTNPELITLIEDTAQLDTEETIANINNQVGILSMEPIETIALDLSMFQTERIAFSLENIAVNSNGLTNIVSALNEQVIGSGEVFSLLDGLKEINVDANRESVDFVASVLYSVLLQTNVEIVERHSQGIMPNYLEPGIEAKIRKNTNKDLKFIHTNSAPIVLKVQLKGTDLLVEIYSVPLDTEATYRVADKVEIKPKTIYRYSAKLKAGQEKLVEEGKAGLRVSVYRTISEKKGSFEKEELISADYYPPINRVIMKSSLVPETPTVADPDLEMDLNGDGFPDVETKPSTETDPKANADGTNKDKSTETEIDEETGLPIGTEYDKGGKVIDSITKE</sequence>
<dbReference type="AlphaFoldDB" id="A0A2W7MPK0"/>
<keyword evidence="6" id="KW-1185">Reference proteome</keyword>
<dbReference type="PANTHER" id="PTHR35788:SF1">
    <property type="entry name" value="EXPORTED PROTEIN"/>
    <property type="match status" value="1"/>
</dbReference>
<evidence type="ECO:0000256" key="2">
    <source>
        <dbReference type="SAM" id="MobiDB-lite"/>
    </source>
</evidence>
<feature type="transmembrane region" description="Helical" evidence="3">
    <location>
        <begin position="21"/>
        <end position="42"/>
    </location>
</feature>
<keyword evidence="3" id="KW-1133">Transmembrane helix</keyword>
<feature type="region of interest" description="Disordered" evidence="2">
    <location>
        <begin position="408"/>
        <end position="478"/>
    </location>
</feature>
<feature type="compositionally biased region" description="Basic and acidic residues" evidence="2">
    <location>
        <begin position="464"/>
        <end position="478"/>
    </location>
</feature>
<evidence type="ECO:0000256" key="1">
    <source>
        <dbReference type="ARBA" id="ARBA00022729"/>
    </source>
</evidence>
<dbReference type="InterPro" id="IPR007391">
    <property type="entry name" value="Vancomycin_resist_VanW"/>
</dbReference>
<organism evidence="5 6">
    <name type="scientific">Psychrobacillus insolitus</name>
    <dbReference type="NCBI Taxonomy" id="1461"/>
    <lineage>
        <taxon>Bacteria</taxon>
        <taxon>Bacillati</taxon>
        <taxon>Bacillota</taxon>
        <taxon>Bacilli</taxon>
        <taxon>Bacillales</taxon>
        <taxon>Bacillaceae</taxon>
        <taxon>Psychrobacillus</taxon>
    </lineage>
</organism>
<keyword evidence="1" id="KW-0732">Signal</keyword>
<evidence type="ECO:0000259" key="4">
    <source>
        <dbReference type="PROSITE" id="PS51109"/>
    </source>
</evidence>
<feature type="compositionally biased region" description="Basic and acidic residues" evidence="2">
    <location>
        <begin position="426"/>
        <end position="450"/>
    </location>
</feature>
<name>A0A2W7MPK0_9BACI</name>
<dbReference type="Pfam" id="PF04294">
    <property type="entry name" value="VanW"/>
    <property type="match status" value="1"/>
</dbReference>
<keyword evidence="3" id="KW-0812">Transmembrane</keyword>
<dbReference type="Proteomes" id="UP000248646">
    <property type="component" value="Unassembled WGS sequence"/>
</dbReference>
<dbReference type="InterPro" id="IPR052913">
    <property type="entry name" value="Glycopeptide_resist_protein"/>
</dbReference>
<dbReference type="PANTHER" id="PTHR35788">
    <property type="entry name" value="EXPORTED PROTEIN-RELATED"/>
    <property type="match status" value="1"/>
</dbReference>
<dbReference type="EMBL" id="QKZI01000001">
    <property type="protein sequence ID" value="PZX07074.1"/>
    <property type="molecule type" value="Genomic_DNA"/>
</dbReference>
<reference evidence="5 6" key="1">
    <citation type="submission" date="2018-06" db="EMBL/GenBank/DDBJ databases">
        <title>Genomic Encyclopedia of Type Strains, Phase IV (KMG-IV): sequencing the most valuable type-strain genomes for metagenomic binning, comparative biology and taxonomic classification.</title>
        <authorList>
            <person name="Goeker M."/>
        </authorList>
    </citation>
    <scope>NUCLEOTIDE SEQUENCE [LARGE SCALE GENOMIC DNA]</scope>
    <source>
        <strain evidence="5 6">DSM 5</strain>
    </source>
</reference>
<dbReference type="OrthoDB" id="2691125at2"/>
<evidence type="ECO:0000313" key="6">
    <source>
        <dbReference type="Proteomes" id="UP000248646"/>
    </source>
</evidence>
<dbReference type="InterPro" id="IPR011098">
    <property type="entry name" value="G5_dom"/>
</dbReference>
<keyword evidence="3" id="KW-0472">Membrane</keyword>
<dbReference type="PROSITE" id="PS51109">
    <property type="entry name" value="G5"/>
    <property type="match status" value="1"/>
</dbReference>
<proteinExistence type="predicted"/>
<dbReference type="SMART" id="SM01208">
    <property type="entry name" value="G5"/>
    <property type="match status" value="1"/>
</dbReference>
<accession>A0A2W7MPK0</accession>
<comment type="caution">
    <text evidence="5">The sequence shown here is derived from an EMBL/GenBank/DDBJ whole genome shotgun (WGS) entry which is preliminary data.</text>
</comment>
<protein>
    <submittedName>
        <fullName evidence="5">Surface rod structure-forming protein G</fullName>
    </submittedName>
</protein>
<evidence type="ECO:0000256" key="3">
    <source>
        <dbReference type="SAM" id="Phobius"/>
    </source>
</evidence>